<evidence type="ECO:0000256" key="1">
    <source>
        <dbReference type="ARBA" id="ARBA00022737"/>
    </source>
</evidence>
<keyword evidence="7" id="KW-1185">Reference proteome</keyword>
<organism evidence="5 6">
    <name type="scientific">Burkholderia anthina</name>
    <dbReference type="NCBI Taxonomy" id="179879"/>
    <lineage>
        <taxon>Bacteria</taxon>
        <taxon>Pseudomonadati</taxon>
        <taxon>Pseudomonadota</taxon>
        <taxon>Betaproteobacteria</taxon>
        <taxon>Burkholderiales</taxon>
        <taxon>Burkholderiaceae</taxon>
        <taxon>Burkholderia</taxon>
        <taxon>Burkholderia cepacia complex</taxon>
    </lineage>
</organism>
<dbReference type="RefSeq" id="WP_174928582.1">
    <property type="nucleotide sequence ID" value="NZ_CABVLY010000041.1"/>
</dbReference>
<dbReference type="Pfam" id="PF15543">
    <property type="entry name" value="Ntox5"/>
    <property type="match status" value="1"/>
</dbReference>
<name>A0A6P2GIV2_9BURK</name>
<sequence>MGLPAVKHLDPVVGVDLHSVLVAPSPTPVFLPHPHVGFMLDLREYVNAALGVIGAIAFTIIEEKAVEYLQDHPDDAKKLDDAVNSVSNEAKKLASDPTVAQALKGAAVAADIANAAGAGVGMGSIAGRPIFVNGMLRATAGTHAFHVPSLHFPLGESFAPPDPDPSNDAEAYMGSKTVLANNDPMAFLALPAMSCWAVGLEPPTHNGAHTKREHLSLPTSFMLPVPTGRPVLVGGPPIVNMAALAKGLFKAFRGSKWAKTLADKLHLKPGFLKCKVLDAEPVDSITGEVIVQQHDFTIAGRLPLVWNRYYASHDMRQGVIGVGWQTPADIRLELMHHIDATGVAACFPDRATAFDALPDAAGWPARVYDWQYGYALYQRDRWLVVRTRAGIEYEFALPANWQRTMAMSAGDAVLTLPLDKMADLDGNGWGFERGPDGALTRLLEWMRNGPSGRAIRCEAAMASRGRTHANWLTALILIDANGSAHQLVGYEHDRNGNMVAALDALGQPHRFAYAEGHRMVRHTSASGVSFYYGHRHHDDGVWRVDHAWGDKGLFDYRFDYDIAHHETRITDSRGHVTILQANERGLPVARIDSLGGVTSYGYDGQRRTSKSVDPAARATTWEYDTCGNLLTSARADGSIVRAAYDRNQRPVSMTHSGGRQWRYTWDECGKLIAQTSPAGASSRYIHDAHGQLISHTDPRGATMHFSYDNDGNLIEVIDALGHRTTYAYDARANLTRKINALNQVSRYEYDRNGNLTRAIEPGEKEIHFGYDADGNLTRYRDPNGQITQMEYSALGQMCKRLAPDGSQVEYRYDTEQQLIGVVNERGELYQLVRDPLGRIVEETDYWGQTRRYRYGSAGELLHSIDPLGQTIEYGYDLSGRLVHKRMADSTRDNSVRIDHFSYNQHGDLVLAQNPFSRVEFEYDADGRVIVESQFDVEQGSTFTITSAYDISGNRIDRATRLVAGSEIIEHAVRYTYDMLNAMTSIQIDDAAPTVIDRDPLGHARTEHVGTGLQRELSYEADGRLASQALLISTGKTMLFTSEYLYDANGELVEKRDARGYAEHFHYDRLGRLTGHLDPAGHLGRLMHDPAGDLLKTRVRERRTVDEMNPALRGIWVREGTYDGQHHEYDRAGNLRRRHDARQDLTLRWDATGQLEETVAIRLDVPGAAGGHGRIHTRYEYDPFGRRVRKIVDTESAGGEHSISPSRISRFFWDRNTLVGEYDYTTAVGSGRNRQTDNASIPISVPGCAREWVYYPGTFRPHATIHTELAEKKASESATRSPPRPGVPYFFQNDPNGAPVRMHDSQGNVVWEASYGPTGAATEISGLPQVMKQPLRLQGQYFDDESGLHYNRHRYFDPVTGNFISQDPIGLKGGRNPYMYAPNPYSWIDPHGTDCKSEFRKWALDKIWADANHPLRFLLGKDAAGNTIKAFTRPPSRKHEDLVDWAHGPTIEAGHVTSKHSGEPELLGLQDAWENQMDNWFGERHGVIVTRHGLVEIGEIPVHTRTAEEWEQYGYLPSGTVANAPKSNGWAPP</sequence>
<dbReference type="InterPro" id="IPR022385">
    <property type="entry name" value="Rhs_assc_core"/>
</dbReference>
<feature type="domain" description="DUF6531" evidence="2">
    <location>
        <begin position="280"/>
        <end position="335"/>
    </location>
</feature>
<dbReference type="InterPro" id="IPR056823">
    <property type="entry name" value="TEN-like_YD-shell"/>
</dbReference>
<evidence type="ECO:0000313" key="4">
    <source>
        <dbReference type="EMBL" id="MBM2771542.1"/>
    </source>
</evidence>
<dbReference type="InterPro" id="IPR032759">
    <property type="entry name" value="Ntox5"/>
</dbReference>
<dbReference type="CDD" id="cd14740">
    <property type="entry name" value="PAAR_4"/>
    <property type="match status" value="1"/>
</dbReference>
<dbReference type="EMBL" id="JAFCIQ010000049">
    <property type="protein sequence ID" value="MBM2771542.1"/>
    <property type="molecule type" value="Genomic_DNA"/>
</dbReference>
<feature type="domain" description="Teneurin-like YD-shell" evidence="3">
    <location>
        <begin position="682"/>
        <end position="863"/>
    </location>
</feature>
<dbReference type="GeneID" id="56504609"/>
<keyword evidence="1" id="KW-0677">Repeat</keyword>
<protein>
    <submittedName>
        <fullName evidence="4">RHS domain-containing protein</fullName>
    </submittedName>
    <submittedName>
        <fullName evidence="5">RhsD protein</fullName>
    </submittedName>
</protein>
<dbReference type="Pfam" id="PF20148">
    <property type="entry name" value="DUF6531"/>
    <property type="match status" value="1"/>
</dbReference>
<evidence type="ECO:0000313" key="6">
    <source>
        <dbReference type="Proteomes" id="UP000494201"/>
    </source>
</evidence>
<dbReference type="InterPro" id="IPR050708">
    <property type="entry name" value="T6SS_VgrG/RHS"/>
</dbReference>
<dbReference type="Gene3D" id="2.180.10.10">
    <property type="entry name" value="RHS repeat-associated core"/>
    <property type="match status" value="3"/>
</dbReference>
<dbReference type="PANTHER" id="PTHR32305">
    <property type="match status" value="1"/>
</dbReference>
<accession>A0A6P2GIV2</accession>
<reference evidence="5 6" key="1">
    <citation type="submission" date="2019-09" db="EMBL/GenBank/DDBJ databases">
        <authorList>
            <person name="Depoorter E."/>
        </authorList>
    </citation>
    <scope>NUCLEOTIDE SEQUENCE [LARGE SCALE GENOMIC DNA]</scope>
    <source>
        <strain evidence="5">LMG 20980</strain>
    </source>
</reference>
<reference evidence="4 7" key="2">
    <citation type="submission" date="2021-02" db="EMBL/GenBank/DDBJ databases">
        <title>Draft genome of the type strains Burkholderia anthina DSM16086.</title>
        <authorList>
            <person name="Hertel R."/>
            <person name="Meissner J."/>
            <person name="Poehlein A."/>
            <person name="Daniel R."/>
            <person name="Commichau F.M."/>
        </authorList>
    </citation>
    <scope>NUCLEOTIDE SEQUENCE [LARGE SCALE GENOMIC DNA]</scope>
    <source>
        <strain evidence="4 7">DSM 16086</strain>
    </source>
</reference>
<dbReference type="Proteomes" id="UP000494201">
    <property type="component" value="Unassembled WGS sequence"/>
</dbReference>
<dbReference type="Pfam" id="PF25023">
    <property type="entry name" value="TEN_YD-shell"/>
    <property type="match status" value="1"/>
</dbReference>
<dbReference type="Pfam" id="PF05593">
    <property type="entry name" value="RHS_repeat"/>
    <property type="match status" value="2"/>
</dbReference>
<proteinExistence type="predicted"/>
<dbReference type="Proteomes" id="UP000755577">
    <property type="component" value="Unassembled WGS sequence"/>
</dbReference>
<dbReference type="NCBIfam" id="TIGR03696">
    <property type="entry name" value="Rhs_assc_core"/>
    <property type="match status" value="1"/>
</dbReference>
<dbReference type="InterPro" id="IPR045351">
    <property type="entry name" value="DUF6531"/>
</dbReference>
<dbReference type="SUPFAM" id="SSF69304">
    <property type="entry name" value="Tricorn protease N-terminal domain"/>
    <property type="match status" value="1"/>
</dbReference>
<evidence type="ECO:0000259" key="3">
    <source>
        <dbReference type="Pfam" id="PF25023"/>
    </source>
</evidence>
<gene>
    <name evidence="5" type="ORF">BAN20980_06529</name>
    <name evidence="4" type="ORF">JQK92_34605</name>
</gene>
<dbReference type="InterPro" id="IPR031325">
    <property type="entry name" value="RHS_repeat"/>
</dbReference>
<evidence type="ECO:0000313" key="5">
    <source>
        <dbReference type="EMBL" id="VVU53875.1"/>
    </source>
</evidence>
<dbReference type="InterPro" id="IPR006530">
    <property type="entry name" value="YD"/>
</dbReference>
<evidence type="ECO:0000259" key="2">
    <source>
        <dbReference type="Pfam" id="PF20148"/>
    </source>
</evidence>
<evidence type="ECO:0000313" key="7">
    <source>
        <dbReference type="Proteomes" id="UP000755577"/>
    </source>
</evidence>
<dbReference type="EMBL" id="CABVLY010000041">
    <property type="protein sequence ID" value="VVU53875.1"/>
    <property type="molecule type" value="Genomic_DNA"/>
</dbReference>
<dbReference type="NCBIfam" id="TIGR01643">
    <property type="entry name" value="YD_repeat_2x"/>
    <property type="match status" value="7"/>
</dbReference>
<dbReference type="PANTHER" id="PTHR32305:SF15">
    <property type="entry name" value="PROTEIN RHSA-RELATED"/>
    <property type="match status" value="1"/>
</dbReference>